<dbReference type="PANTHER" id="PTHR11707:SF28">
    <property type="entry name" value="60 KDA LYSOPHOSPHOLIPASE"/>
    <property type="match status" value="1"/>
</dbReference>
<evidence type="ECO:0000259" key="3">
    <source>
        <dbReference type="Pfam" id="PF00710"/>
    </source>
</evidence>
<dbReference type="InterPro" id="IPR004550">
    <property type="entry name" value="AsnASE_II"/>
</dbReference>
<dbReference type="Proteomes" id="UP001595993">
    <property type="component" value="Unassembled WGS sequence"/>
</dbReference>
<dbReference type="Gene3D" id="3.40.50.1170">
    <property type="entry name" value="L-asparaginase, N-terminal domain"/>
    <property type="match status" value="1"/>
</dbReference>
<protein>
    <submittedName>
        <fullName evidence="5">Asparaginase</fullName>
    </submittedName>
</protein>
<keyword evidence="6" id="KW-1185">Reference proteome</keyword>
<comment type="caution">
    <text evidence="5">The sequence shown here is derived from an EMBL/GenBank/DDBJ whole genome shotgun (WGS) entry which is preliminary data.</text>
</comment>
<dbReference type="InterPro" id="IPR027473">
    <property type="entry name" value="L-asparaginase_C"/>
</dbReference>
<dbReference type="PRINTS" id="PR00139">
    <property type="entry name" value="ASNGLNASE"/>
</dbReference>
<sequence>MAVYSLGGTIAMTTDPTTGGVVPALSAHELLAAVPALETSGISLQVRDFRRLPGASLSFQDLTELSGAIKAELDAGGVDGVVVTQGTDTIEETAFLLDLHHDREQPIIVTGAMRNPTLAGPDGPANLHAAVIAAADPGLRNGGCLVVLGDEIHTARSVRKSHTTSPAAFASPSAGPIGRIAEGRVRMTTALPHRSHPLAEAVRAARVGLYTVTLGDDGALLDLWDGNCDGLVVAAFGVGHVPECLVEGLGKLAAHIPVVLASRIGNGPVLTATYGFPGSEKDLLARGLIGAGDLSPYQARLLLHGLIAQGADRASILEAFATATD</sequence>
<reference evidence="6" key="1">
    <citation type="journal article" date="2019" name="Int. J. Syst. Evol. Microbiol.">
        <title>The Global Catalogue of Microorganisms (GCM) 10K type strain sequencing project: providing services to taxonomists for standard genome sequencing and annotation.</title>
        <authorList>
            <consortium name="The Broad Institute Genomics Platform"/>
            <consortium name="The Broad Institute Genome Sequencing Center for Infectious Disease"/>
            <person name="Wu L."/>
            <person name="Ma J."/>
        </authorList>
    </citation>
    <scope>NUCLEOTIDE SEQUENCE [LARGE SCALE GENOMIC DNA]</scope>
    <source>
        <strain evidence="6">CGMCC 4.7139</strain>
    </source>
</reference>
<dbReference type="Pfam" id="PF00710">
    <property type="entry name" value="Asparaginase"/>
    <property type="match status" value="1"/>
</dbReference>
<accession>A0ABV9GCI8</accession>
<feature type="domain" description="Asparaginase/glutaminase C-terminal" evidence="4">
    <location>
        <begin position="206"/>
        <end position="320"/>
    </location>
</feature>
<dbReference type="PROSITE" id="PS51732">
    <property type="entry name" value="ASN_GLN_ASE_3"/>
    <property type="match status" value="1"/>
</dbReference>
<evidence type="ECO:0000259" key="4">
    <source>
        <dbReference type="Pfam" id="PF17763"/>
    </source>
</evidence>
<dbReference type="InterPro" id="IPR037152">
    <property type="entry name" value="L-asparaginase_N_sf"/>
</dbReference>
<keyword evidence="2" id="KW-0378">Hydrolase</keyword>
<dbReference type="InterPro" id="IPR006034">
    <property type="entry name" value="Asparaginase/glutaminase-like"/>
</dbReference>
<dbReference type="SFLD" id="SFLDS00057">
    <property type="entry name" value="Glutaminase/Asparaginase"/>
    <property type="match status" value="1"/>
</dbReference>
<dbReference type="CDD" id="cd08964">
    <property type="entry name" value="L-asparaginase_II"/>
    <property type="match status" value="1"/>
</dbReference>
<evidence type="ECO:0000256" key="2">
    <source>
        <dbReference type="ARBA" id="ARBA00022801"/>
    </source>
</evidence>
<dbReference type="PIRSF" id="PIRSF001220">
    <property type="entry name" value="L-ASNase_gatD"/>
    <property type="match status" value="1"/>
</dbReference>
<dbReference type="InterPro" id="IPR027474">
    <property type="entry name" value="L-asparaginase_N"/>
</dbReference>
<dbReference type="SMART" id="SM00870">
    <property type="entry name" value="Asparaginase"/>
    <property type="match status" value="1"/>
</dbReference>
<dbReference type="SUPFAM" id="SSF53774">
    <property type="entry name" value="Glutaminase/Asparaginase"/>
    <property type="match status" value="1"/>
</dbReference>
<evidence type="ECO:0000313" key="5">
    <source>
        <dbReference type="EMBL" id="MFC4611248.1"/>
    </source>
</evidence>
<dbReference type="InterPro" id="IPR036152">
    <property type="entry name" value="Asp/glu_Ase-like_sf"/>
</dbReference>
<name>A0ABV9GCI8_9ACTN</name>
<dbReference type="RefSeq" id="WP_381200141.1">
    <property type="nucleotide sequence ID" value="NZ_JBHSFE010000021.1"/>
</dbReference>
<organism evidence="5 6">
    <name type="scientific">Streptomyces maoxianensis</name>
    <dbReference type="NCBI Taxonomy" id="1459942"/>
    <lineage>
        <taxon>Bacteria</taxon>
        <taxon>Bacillati</taxon>
        <taxon>Actinomycetota</taxon>
        <taxon>Actinomycetes</taxon>
        <taxon>Kitasatosporales</taxon>
        <taxon>Streptomycetaceae</taxon>
        <taxon>Streptomyces</taxon>
    </lineage>
</organism>
<dbReference type="Pfam" id="PF17763">
    <property type="entry name" value="Asparaginase_C"/>
    <property type="match status" value="1"/>
</dbReference>
<dbReference type="EMBL" id="JBHSFE010000021">
    <property type="protein sequence ID" value="MFC4611248.1"/>
    <property type="molecule type" value="Genomic_DNA"/>
</dbReference>
<evidence type="ECO:0000256" key="1">
    <source>
        <dbReference type="ARBA" id="ARBA00010518"/>
    </source>
</evidence>
<dbReference type="InterPro" id="IPR040919">
    <property type="entry name" value="Asparaginase_C"/>
</dbReference>
<proteinExistence type="inferred from homology"/>
<comment type="similarity">
    <text evidence="1">Belongs to the asparaginase 1 family.</text>
</comment>
<dbReference type="PANTHER" id="PTHR11707">
    <property type="entry name" value="L-ASPARAGINASE"/>
    <property type="match status" value="1"/>
</dbReference>
<evidence type="ECO:0000313" key="6">
    <source>
        <dbReference type="Proteomes" id="UP001595993"/>
    </source>
</evidence>
<gene>
    <name evidence="5" type="ORF">ACFO9E_26140</name>
</gene>
<dbReference type="PIRSF" id="PIRSF500176">
    <property type="entry name" value="L_ASNase"/>
    <property type="match status" value="1"/>
</dbReference>
<feature type="domain" description="L-asparaginase N-terminal" evidence="3">
    <location>
        <begin position="2"/>
        <end position="189"/>
    </location>
</feature>
<dbReference type="Gene3D" id="3.40.50.40">
    <property type="match status" value="1"/>
</dbReference>